<keyword evidence="3" id="KW-1185">Reference proteome</keyword>
<reference evidence="2 3" key="1">
    <citation type="journal article" date="2018" name="Genome Biol. Evol.">
        <title>Multiple Roots of Fruiting Body Formation in Amoebozoa.</title>
        <authorList>
            <person name="Hillmann F."/>
            <person name="Forbes G."/>
            <person name="Novohradska S."/>
            <person name="Ferling I."/>
            <person name="Riege K."/>
            <person name="Groth M."/>
            <person name="Westermann M."/>
            <person name="Marz M."/>
            <person name="Spaller T."/>
            <person name="Winckler T."/>
            <person name="Schaap P."/>
            <person name="Glockner G."/>
        </authorList>
    </citation>
    <scope>NUCLEOTIDE SEQUENCE [LARGE SCALE GENOMIC DNA]</scope>
    <source>
        <strain evidence="2 3">Jena</strain>
    </source>
</reference>
<evidence type="ECO:0000313" key="2">
    <source>
        <dbReference type="EMBL" id="PRP84460.1"/>
    </source>
</evidence>
<comment type="caution">
    <text evidence="2">The sequence shown here is derived from an EMBL/GenBank/DDBJ whole genome shotgun (WGS) entry which is preliminary data.</text>
</comment>
<feature type="region of interest" description="Disordered" evidence="1">
    <location>
        <begin position="93"/>
        <end position="114"/>
    </location>
</feature>
<dbReference type="InParanoid" id="A0A2P6NKF9"/>
<accession>A0A2P6NKF9</accession>
<organism evidence="2 3">
    <name type="scientific">Planoprotostelium fungivorum</name>
    <dbReference type="NCBI Taxonomy" id="1890364"/>
    <lineage>
        <taxon>Eukaryota</taxon>
        <taxon>Amoebozoa</taxon>
        <taxon>Evosea</taxon>
        <taxon>Variosea</taxon>
        <taxon>Cavosteliida</taxon>
        <taxon>Cavosteliaceae</taxon>
        <taxon>Planoprotostelium</taxon>
    </lineage>
</organism>
<dbReference type="EMBL" id="MDYQ01000062">
    <property type="protein sequence ID" value="PRP84460.1"/>
    <property type="molecule type" value="Genomic_DNA"/>
</dbReference>
<evidence type="ECO:0000256" key="1">
    <source>
        <dbReference type="SAM" id="MobiDB-lite"/>
    </source>
</evidence>
<dbReference type="AlphaFoldDB" id="A0A2P6NKF9"/>
<name>A0A2P6NKF9_9EUKA</name>
<proteinExistence type="predicted"/>
<gene>
    <name evidence="2" type="ORF">PROFUN_08045</name>
</gene>
<dbReference type="SUPFAM" id="SSF46689">
    <property type="entry name" value="Homeodomain-like"/>
    <property type="match status" value="1"/>
</dbReference>
<dbReference type="InterPro" id="IPR009057">
    <property type="entry name" value="Homeodomain-like_sf"/>
</dbReference>
<feature type="compositionally biased region" description="Basic and acidic residues" evidence="1">
    <location>
        <begin position="93"/>
        <end position="105"/>
    </location>
</feature>
<evidence type="ECO:0008006" key="4">
    <source>
        <dbReference type="Google" id="ProtNLM"/>
    </source>
</evidence>
<evidence type="ECO:0000313" key="3">
    <source>
        <dbReference type="Proteomes" id="UP000241769"/>
    </source>
</evidence>
<dbReference type="Proteomes" id="UP000241769">
    <property type="component" value="Unassembled WGS sequence"/>
</dbReference>
<protein>
    <recommendedName>
        <fullName evidence="4">Homeobox domain-containing protein</fullName>
    </recommendedName>
</protein>
<sequence length="114" mass="13801">MSNEDSDLMVLSGDFSCNEAWRHTRKRRSSIDDGRLQEYRTTPQQTAALTEMFKHNPNPNRRETWYRNRRSKEQRIGREEELLLMKRNMEGHDLRQKREIPRDPRMSINSIVNR</sequence>